<evidence type="ECO:0000313" key="7">
    <source>
        <dbReference type="EMBL" id="CUS08235.1"/>
    </source>
</evidence>
<dbReference type="CDD" id="cd02340">
    <property type="entry name" value="ZZ_NBR1_like"/>
    <property type="match status" value="2"/>
</dbReference>
<dbReference type="Pfam" id="PF16158">
    <property type="entry name" value="N_BRCA1_IG"/>
    <property type="match status" value="1"/>
</dbReference>
<dbReference type="PANTHER" id="PTHR20930">
    <property type="entry name" value="OVARIAN CARCINOMA ANTIGEN CA125-RELATED"/>
    <property type="match status" value="1"/>
</dbReference>
<feature type="compositionally biased region" description="Low complexity" evidence="5">
    <location>
        <begin position="122"/>
        <end position="137"/>
    </location>
</feature>
<dbReference type="InterPro" id="IPR000433">
    <property type="entry name" value="Znf_ZZ"/>
</dbReference>
<evidence type="ECO:0000259" key="6">
    <source>
        <dbReference type="PROSITE" id="PS50135"/>
    </source>
</evidence>
<feature type="compositionally biased region" description="Polar residues" evidence="5">
    <location>
        <begin position="107"/>
        <end position="121"/>
    </location>
</feature>
<keyword evidence="3" id="KW-0862">Zinc</keyword>
<feature type="region of interest" description="Disordered" evidence="5">
    <location>
        <begin position="789"/>
        <end position="816"/>
    </location>
</feature>
<dbReference type="Gene3D" id="3.30.60.90">
    <property type="match status" value="4"/>
</dbReference>
<dbReference type="PROSITE" id="PS50135">
    <property type="entry name" value="ZF_ZZ_2"/>
    <property type="match status" value="2"/>
</dbReference>
<dbReference type="SUPFAM" id="SSF57850">
    <property type="entry name" value="RING/U-box"/>
    <property type="match status" value="4"/>
</dbReference>
<dbReference type="Gene3D" id="2.60.40.10">
    <property type="entry name" value="Immunoglobulins"/>
    <property type="match status" value="1"/>
</dbReference>
<feature type="domain" description="ZZ-type" evidence="6">
    <location>
        <begin position="470"/>
        <end position="524"/>
    </location>
</feature>
<feature type="compositionally biased region" description="Basic and acidic residues" evidence="5">
    <location>
        <begin position="208"/>
        <end position="223"/>
    </location>
</feature>
<evidence type="ECO:0000256" key="3">
    <source>
        <dbReference type="ARBA" id="ARBA00022833"/>
    </source>
</evidence>
<dbReference type="CDD" id="cd02249">
    <property type="entry name" value="ZZ"/>
    <property type="match status" value="1"/>
</dbReference>
<evidence type="ECO:0000256" key="4">
    <source>
        <dbReference type="PROSITE-ProRule" id="PRU00228"/>
    </source>
</evidence>
<evidence type="ECO:0000256" key="5">
    <source>
        <dbReference type="SAM" id="MobiDB-lite"/>
    </source>
</evidence>
<protein>
    <recommendedName>
        <fullName evidence="6">ZZ-type domain-containing protein</fullName>
    </recommendedName>
</protein>
<sequence length="849" mass="92141">MASHGAVHPDTAIKTKVTFNGNTRCFKLVLRDLGASVLLPKLRTLLAIPEDKQVIFERYSDSAGGYVILDIADPAAFKQLYRAARAKLKLRIQATIVPAEVPAPVDPSSSTDTLTDQRNVPSTEAGPSSQPSSSNVSHFSLPPAYASKVSLVPAETPFEELAAVDMTTKFAPPPDLGQAVADAVSTYLTGDEYLQKLRETVREEVGKEVEKFEKSSEKPERAPSEAPVPAPFTAPPADASEFENFETKVAPSPFTYAIYCNSCENSIKDVHYHCGCCDRGDYDLCKSCVARGIHCKDSTHWLIKRVLSPTGVIVSSTTESVSQKDGSVQTSSRRTCNCCVVDLPSKEFVTCKVCEDYDVCISCHTSLKHGHNPSHEFVPAAPETTLEPHAVSLLAPGRAYCHFAICDGCDKQIYGVRSKCLNCPDWDYCASCISTASESHPGHRFVPIYEPLPVGSISTDFSRHFGVYCDGPMCADKPNQSWIVGDRYKCAVCPDTDFCASCEASPTNPHNVSHPLIKLKTPVRNVHVTTMENQDSENIMGDVPVPVPTTNAATQVQTVAEVKPAEEPEPPFENVEEYLEKPVPAAEEAKFEPEAEPKIRAGPEPEPVAPGPEPLRATFVRDTIPDGCEVIAGEEFTQTWILNNSGSSTWPAGVSVQFVCGDEMFRSNEGSPISPTVSSTETLPGHHVAFSVNLKAPFVTSRRLITYWRLVGPDGSRFGDKLWCEIQSIEKPKEDKMENSVLESKDEFEDVSEHANDGSQASSQMIFPKLPVESPVASTENLVAGVSLKGENMPASAPMSATSTGMGDDESEVDVGSLGDEVESFLTDDEYDVLDASDEEAFEECEKAA</sequence>
<dbReference type="AlphaFoldDB" id="A0A292PNF9"/>
<feature type="region of interest" description="Disordered" evidence="5">
    <location>
        <begin position="208"/>
        <end position="230"/>
    </location>
</feature>
<feature type="domain" description="ZZ-type" evidence="6">
    <location>
        <begin position="331"/>
        <end position="385"/>
    </location>
</feature>
<evidence type="ECO:0000256" key="2">
    <source>
        <dbReference type="ARBA" id="ARBA00022771"/>
    </source>
</evidence>
<dbReference type="Pfam" id="PF00569">
    <property type="entry name" value="ZZ"/>
    <property type="match status" value="2"/>
</dbReference>
<feature type="region of interest" description="Disordered" evidence="5">
    <location>
        <begin position="734"/>
        <end position="764"/>
    </location>
</feature>
<evidence type="ECO:0000256" key="1">
    <source>
        <dbReference type="ARBA" id="ARBA00022723"/>
    </source>
</evidence>
<dbReference type="InterPro" id="IPR013783">
    <property type="entry name" value="Ig-like_fold"/>
</dbReference>
<organism evidence="7 8">
    <name type="scientific">Tuber aestivum</name>
    <name type="common">summer truffle</name>
    <dbReference type="NCBI Taxonomy" id="59557"/>
    <lineage>
        <taxon>Eukaryota</taxon>
        <taxon>Fungi</taxon>
        <taxon>Dikarya</taxon>
        <taxon>Ascomycota</taxon>
        <taxon>Pezizomycotina</taxon>
        <taxon>Pezizomycetes</taxon>
        <taxon>Pezizales</taxon>
        <taxon>Tuberaceae</taxon>
        <taxon>Tuber</taxon>
    </lineage>
</organism>
<reference evidence="7" key="1">
    <citation type="submission" date="2015-10" db="EMBL/GenBank/DDBJ databases">
        <authorList>
            <person name="Regsiter A."/>
            <person name="william w."/>
        </authorList>
    </citation>
    <scope>NUCLEOTIDE SEQUENCE</scope>
    <source>
        <strain evidence="7">Montdore</strain>
    </source>
</reference>
<accession>A0A292PNF9</accession>
<dbReference type="Proteomes" id="UP001412239">
    <property type="component" value="Unassembled WGS sequence"/>
</dbReference>
<name>A0A292PNF9_9PEZI</name>
<dbReference type="InterPro" id="IPR043145">
    <property type="entry name" value="Znf_ZZ_sf"/>
</dbReference>
<dbReference type="InterPro" id="IPR032350">
    <property type="entry name" value="Nbr1_FW"/>
</dbReference>
<proteinExistence type="predicted"/>
<dbReference type="SMART" id="SM00291">
    <property type="entry name" value="ZnF_ZZ"/>
    <property type="match status" value="4"/>
</dbReference>
<dbReference type="GO" id="GO:0008270">
    <property type="term" value="F:zinc ion binding"/>
    <property type="evidence" value="ECO:0007669"/>
    <property type="project" value="UniProtKB-KW"/>
</dbReference>
<keyword evidence="8" id="KW-1185">Reference proteome</keyword>
<evidence type="ECO:0000313" key="8">
    <source>
        <dbReference type="Proteomes" id="UP001412239"/>
    </source>
</evidence>
<dbReference type="CDD" id="cd14947">
    <property type="entry name" value="NBR1_like"/>
    <property type="match status" value="1"/>
</dbReference>
<gene>
    <name evidence="7" type="ORF">GSTUAT00007713001</name>
</gene>
<feature type="region of interest" description="Disordered" evidence="5">
    <location>
        <begin position="101"/>
        <end position="137"/>
    </location>
</feature>
<dbReference type="EMBL" id="LN891143">
    <property type="protein sequence ID" value="CUS08235.1"/>
    <property type="molecule type" value="Genomic_DNA"/>
</dbReference>
<keyword evidence="1" id="KW-0479">Metal-binding</keyword>
<dbReference type="PANTHER" id="PTHR20930:SF0">
    <property type="entry name" value="PROTEIN ILRUN"/>
    <property type="match status" value="1"/>
</dbReference>
<keyword evidence="2 4" id="KW-0863">Zinc-finger</keyword>